<keyword evidence="2" id="KW-1185">Reference proteome</keyword>
<dbReference type="Proteomes" id="UP000054248">
    <property type="component" value="Unassembled WGS sequence"/>
</dbReference>
<evidence type="ECO:0000313" key="2">
    <source>
        <dbReference type="Proteomes" id="UP000054248"/>
    </source>
</evidence>
<name>A0A0C3QUV4_9AGAM</name>
<organism evidence="1 2">
    <name type="scientific">Tulasnella calospora MUT 4182</name>
    <dbReference type="NCBI Taxonomy" id="1051891"/>
    <lineage>
        <taxon>Eukaryota</taxon>
        <taxon>Fungi</taxon>
        <taxon>Dikarya</taxon>
        <taxon>Basidiomycota</taxon>
        <taxon>Agaricomycotina</taxon>
        <taxon>Agaricomycetes</taxon>
        <taxon>Cantharellales</taxon>
        <taxon>Tulasnellaceae</taxon>
        <taxon>Tulasnella</taxon>
    </lineage>
</organism>
<evidence type="ECO:0000313" key="1">
    <source>
        <dbReference type="EMBL" id="KIO33241.1"/>
    </source>
</evidence>
<protein>
    <submittedName>
        <fullName evidence="1">Uncharacterized protein</fullName>
    </submittedName>
</protein>
<proteinExistence type="predicted"/>
<reference evidence="2" key="2">
    <citation type="submission" date="2015-01" db="EMBL/GenBank/DDBJ databases">
        <title>Evolutionary Origins and Diversification of the Mycorrhizal Mutualists.</title>
        <authorList>
            <consortium name="DOE Joint Genome Institute"/>
            <consortium name="Mycorrhizal Genomics Consortium"/>
            <person name="Kohler A."/>
            <person name="Kuo A."/>
            <person name="Nagy L.G."/>
            <person name="Floudas D."/>
            <person name="Copeland A."/>
            <person name="Barry K.W."/>
            <person name="Cichocki N."/>
            <person name="Veneault-Fourrey C."/>
            <person name="LaButti K."/>
            <person name="Lindquist E.A."/>
            <person name="Lipzen A."/>
            <person name="Lundell T."/>
            <person name="Morin E."/>
            <person name="Murat C."/>
            <person name="Riley R."/>
            <person name="Ohm R."/>
            <person name="Sun H."/>
            <person name="Tunlid A."/>
            <person name="Henrissat B."/>
            <person name="Grigoriev I.V."/>
            <person name="Hibbett D.S."/>
            <person name="Martin F."/>
        </authorList>
    </citation>
    <scope>NUCLEOTIDE SEQUENCE [LARGE SCALE GENOMIC DNA]</scope>
    <source>
        <strain evidence="2">MUT 4182</strain>
    </source>
</reference>
<dbReference type="AlphaFoldDB" id="A0A0C3QUV4"/>
<accession>A0A0C3QUV4</accession>
<dbReference type="HOGENOM" id="CLU_2724094_0_0_1"/>
<reference evidence="1 2" key="1">
    <citation type="submission" date="2014-04" db="EMBL/GenBank/DDBJ databases">
        <authorList>
            <consortium name="DOE Joint Genome Institute"/>
            <person name="Kuo A."/>
            <person name="Girlanda M."/>
            <person name="Perotto S."/>
            <person name="Kohler A."/>
            <person name="Nagy L.G."/>
            <person name="Floudas D."/>
            <person name="Copeland A."/>
            <person name="Barry K.W."/>
            <person name="Cichocki N."/>
            <person name="Veneault-Fourrey C."/>
            <person name="LaButti K."/>
            <person name="Lindquist E.A."/>
            <person name="Lipzen A."/>
            <person name="Lundell T."/>
            <person name="Morin E."/>
            <person name="Murat C."/>
            <person name="Sun H."/>
            <person name="Tunlid A."/>
            <person name="Henrissat B."/>
            <person name="Grigoriev I.V."/>
            <person name="Hibbett D.S."/>
            <person name="Martin F."/>
            <person name="Nordberg H.P."/>
            <person name="Cantor M.N."/>
            <person name="Hua S.X."/>
        </authorList>
    </citation>
    <scope>NUCLEOTIDE SEQUENCE [LARGE SCALE GENOMIC DNA]</scope>
    <source>
        <strain evidence="1 2">MUT 4182</strain>
    </source>
</reference>
<gene>
    <name evidence="1" type="ORF">M407DRAFT_241085</name>
</gene>
<dbReference type="EMBL" id="KN822949">
    <property type="protein sequence ID" value="KIO33241.1"/>
    <property type="molecule type" value="Genomic_DNA"/>
</dbReference>
<sequence length="72" mass="8469">MCWSPAVEVAFGKLAKLKRLTLEQTEREYLEDEICDNHPLIAKLRASCPQLGWVWVSWLGTWRLRPNRCNLQ</sequence>